<reference evidence="2 3" key="1">
    <citation type="journal article" date="2017" name="Gigascience">
        <title>Draft genome of the honey bee ectoparasitic mite, Tropilaelaps mercedesae, is shaped by the parasitic life history.</title>
        <authorList>
            <person name="Dong X."/>
            <person name="Armstrong S.D."/>
            <person name="Xia D."/>
            <person name="Makepeace B.L."/>
            <person name="Darby A.C."/>
            <person name="Kadowaki T."/>
        </authorList>
    </citation>
    <scope>NUCLEOTIDE SEQUENCE [LARGE SCALE GENOMIC DNA]</scope>
    <source>
        <strain evidence="2">Wuxi-XJTLU</strain>
    </source>
</reference>
<dbReference type="InParanoid" id="A0A1V9XVU7"/>
<sequence>MITFQDTASPSVSSGETWDEPRSKQPRLDLTLILPSEIDLNVTGSHQRENLAAIADLGEQPSNMSVSAHKMQTVPVTEKKRAHQDSNKHKKPLLQQSTTVLTAGVFGHPPNGNHLPQTKLNNRPPSGSYEGVQDVGYSSESSTQLSAEDKGELLLRIYCEPRSGSADTTPESPEMPSRDSGLSGGGSPRKCYPLSAKCSPIDDIDHDDDQVLKDVLDADYVASPVMRLSGSAADFYMLTSCTVDSDAENAARHGESQGQQQQLLDKTLTPEKGAVVVDPPCLESLSHSLTIDNQVVRLRKPNLLPLLDSTNNKANRLENWRKRLQVRSTGIPKEAAADRTEQDSCDASGEFTSESSSSSSDAGDKSGDESDDWLKSTTTLNAGSMETVAAVAVATPTDSETPSKPVNLRSSGKKRRSRDRPWSVTDVPPQHHTATANAQLPAHMSRSFTLTSSTAPMGTSMSQSMSASMTSTMSGLNDSPAERRRHSRVSKTKTGSNPSSGSDSEVTGDGVGAGAKRNSSTSLLIDLCEPVKNKPTPARRRRLGSKAQSKSNLATALSGHSSANDNTKDPPSDRDKKSDADILVNEVMEAVVGDQGSVVCFDNMWDHYEEHYSEQSYSEQYYSEKEMEYDVVKRVLEFGDDYRSFIGSTSDTSSLSGLRSCGSGNKKGTANGRRHRAAARDSELDSEQEQLKQQQNNRVCNAS</sequence>
<feature type="compositionally biased region" description="Basic and acidic residues" evidence="1">
    <location>
        <begin position="362"/>
        <end position="374"/>
    </location>
</feature>
<gene>
    <name evidence="2" type="ORF">BIW11_02901</name>
</gene>
<feature type="compositionally biased region" description="Low complexity" evidence="1">
    <location>
        <begin position="346"/>
        <end position="361"/>
    </location>
</feature>
<feature type="region of interest" description="Disordered" evidence="1">
    <location>
        <begin position="1"/>
        <end position="28"/>
    </location>
</feature>
<feature type="region of interest" description="Disordered" evidence="1">
    <location>
        <begin position="394"/>
        <end position="577"/>
    </location>
</feature>
<feature type="compositionally biased region" description="Polar residues" evidence="1">
    <location>
        <begin position="114"/>
        <end position="125"/>
    </location>
</feature>
<feature type="region of interest" description="Disordered" evidence="1">
    <location>
        <begin position="329"/>
        <end position="379"/>
    </location>
</feature>
<evidence type="ECO:0000313" key="2">
    <source>
        <dbReference type="EMBL" id="OQR77478.1"/>
    </source>
</evidence>
<feature type="non-terminal residue" evidence="2">
    <location>
        <position position="703"/>
    </location>
</feature>
<evidence type="ECO:0000256" key="1">
    <source>
        <dbReference type="SAM" id="MobiDB-lite"/>
    </source>
</evidence>
<feature type="compositionally biased region" description="Polar residues" evidence="1">
    <location>
        <begin position="446"/>
        <end position="456"/>
    </location>
</feature>
<dbReference type="Proteomes" id="UP000192247">
    <property type="component" value="Unassembled WGS sequence"/>
</dbReference>
<feature type="compositionally biased region" description="Polar residues" evidence="1">
    <location>
        <begin position="1"/>
        <end position="16"/>
    </location>
</feature>
<dbReference type="EMBL" id="MNPL01003473">
    <property type="protein sequence ID" value="OQR77478.1"/>
    <property type="molecule type" value="Genomic_DNA"/>
</dbReference>
<name>A0A1V9XVU7_9ACAR</name>
<comment type="caution">
    <text evidence="2">The sequence shown here is derived from an EMBL/GenBank/DDBJ whole genome shotgun (WGS) entry which is preliminary data.</text>
</comment>
<feature type="compositionally biased region" description="Low complexity" evidence="1">
    <location>
        <begin position="649"/>
        <end position="664"/>
    </location>
</feature>
<feature type="compositionally biased region" description="Low complexity" evidence="1">
    <location>
        <begin position="457"/>
        <end position="474"/>
    </location>
</feature>
<protein>
    <submittedName>
        <fullName evidence="2">Uncharacterized protein</fullName>
    </submittedName>
</protein>
<proteinExistence type="predicted"/>
<feature type="compositionally biased region" description="Polar residues" evidence="1">
    <location>
        <begin position="136"/>
        <end position="146"/>
    </location>
</feature>
<accession>A0A1V9XVU7</accession>
<dbReference type="OrthoDB" id="6494804at2759"/>
<feature type="region of interest" description="Disordered" evidence="1">
    <location>
        <begin position="649"/>
        <end position="703"/>
    </location>
</feature>
<feature type="compositionally biased region" description="Polar residues" evidence="1">
    <location>
        <begin position="546"/>
        <end position="565"/>
    </location>
</feature>
<keyword evidence="3" id="KW-1185">Reference proteome</keyword>
<feature type="compositionally biased region" description="Polar residues" evidence="1">
    <location>
        <begin position="492"/>
        <end position="505"/>
    </location>
</feature>
<feature type="region of interest" description="Disordered" evidence="1">
    <location>
        <begin position="162"/>
        <end position="188"/>
    </location>
</feature>
<organism evidence="2 3">
    <name type="scientific">Tropilaelaps mercedesae</name>
    <dbReference type="NCBI Taxonomy" id="418985"/>
    <lineage>
        <taxon>Eukaryota</taxon>
        <taxon>Metazoa</taxon>
        <taxon>Ecdysozoa</taxon>
        <taxon>Arthropoda</taxon>
        <taxon>Chelicerata</taxon>
        <taxon>Arachnida</taxon>
        <taxon>Acari</taxon>
        <taxon>Parasitiformes</taxon>
        <taxon>Mesostigmata</taxon>
        <taxon>Gamasina</taxon>
        <taxon>Dermanyssoidea</taxon>
        <taxon>Laelapidae</taxon>
        <taxon>Tropilaelaps</taxon>
    </lineage>
</organism>
<evidence type="ECO:0000313" key="3">
    <source>
        <dbReference type="Proteomes" id="UP000192247"/>
    </source>
</evidence>
<feature type="region of interest" description="Disordered" evidence="1">
    <location>
        <begin position="105"/>
        <end position="146"/>
    </location>
</feature>
<feature type="compositionally biased region" description="Basic and acidic residues" evidence="1">
    <location>
        <begin position="566"/>
        <end position="577"/>
    </location>
</feature>
<dbReference type="STRING" id="418985.A0A1V9XVU7"/>
<dbReference type="AlphaFoldDB" id="A0A1V9XVU7"/>
<feature type="compositionally biased region" description="Polar residues" evidence="1">
    <location>
        <begin position="691"/>
        <end position="703"/>
    </location>
</feature>